<dbReference type="eggNOG" id="ENOG502S6G9">
    <property type="taxonomic scope" value="Eukaryota"/>
</dbReference>
<keyword evidence="7" id="KW-1185">Reference proteome</keyword>
<evidence type="ECO:0000313" key="6">
    <source>
        <dbReference type="EMBL" id="ETS82890.1"/>
    </source>
</evidence>
<feature type="region of interest" description="Disordered" evidence="5">
    <location>
        <begin position="186"/>
        <end position="241"/>
    </location>
</feature>
<dbReference type="InParanoid" id="W3XA03"/>
<feature type="compositionally biased region" description="Polar residues" evidence="5">
    <location>
        <begin position="213"/>
        <end position="235"/>
    </location>
</feature>
<keyword evidence="2" id="KW-0238">DNA-binding</keyword>
<evidence type="ECO:0000256" key="4">
    <source>
        <dbReference type="ARBA" id="ARBA00023242"/>
    </source>
</evidence>
<accession>W3XA03</accession>
<dbReference type="STRING" id="1229662.W3XA03"/>
<dbReference type="InterPro" id="IPR051127">
    <property type="entry name" value="Fungal_SecMet_Regulators"/>
</dbReference>
<dbReference type="PANTHER" id="PTHR47424">
    <property type="entry name" value="REGULATORY PROTEIN GAL4"/>
    <property type="match status" value="1"/>
</dbReference>
<keyword evidence="1" id="KW-0805">Transcription regulation</keyword>
<dbReference type="PANTHER" id="PTHR47424:SF3">
    <property type="entry name" value="REGULATORY PROTEIN GAL4"/>
    <property type="match status" value="1"/>
</dbReference>
<keyword evidence="3" id="KW-0804">Transcription</keyword>
<dbReference type="OrthoDB" id="1919336at2759"/>
<dbReference type="RefSeq" id="XP_007831538.1">
    <property type="nucleotide sequence ID" value="XM_007833347.1"/>
</dbReference>
<dbReference type="CDD" id="cd12148">
    <property type="entry name" value="fungal_TF_MHR"/>
    <property type="match status" value="1"/>
</dbReference>
<evidence type="ECO:0008006" key="8">
    <source>
        <dbReference type="Google" id="ProtNLM"/>
    </source>
</evidence>
<dbReference type="EMBL" id="KI912111">
    <property type="protein sequence ID" value="ETS82890.1"/>
    <property type="molecule type" value="Genomic_DNA"/>
</dbReference>
<dbReference type="KEGG" id="pfy:PFICI_04766"/>
<feature type="compositionally biased region" description="Polar residues" evidence="5">
    <location>
        <begin position="190"/>
        <end position="204"/>
    </location>
</feature>
<evidence type="ECO:0000256" key="3">
    <source>
        <dbReference type="ARBA" id="ARBA00023163"/>
    </source>
</evidence>
<organism evidence="6 7">
    <name type="scientific">Pestalotiopsis fici (strain W106-1 / CGMCC3.15140)</name>
    <dbReference type="NCBI Taxonomy" id="1229662"/>
    <lineage>
        <taxon>Eukaryota</taxon>
        <taxon>Fungi</taxon>
        <taxon>Dikarya</taxon>
        <taxon>Ascomycota</taxon>
        <taxon>Pezizomycotina</taxon>
        <taxon>Sordariomycetes</taxon>
        <taxon>Xylariomycetidae</taxon>
        <taxon>Amphisphaeriales</taxon>
        <taxon>Sporocadaceae</taxon>
        <taxon>Pestalotiopsis</taxon>
    </lineage>
</organism>
<protein>
    <recommendedName>
        <fullName evidence="8">Transcription factor domain-containing protein</fullName>
    </recommendedName>
</protein>
<dbReference type="OMA" id="YHVHLLY"/>
<reference evidence="7" key="1">
    <citation type="journal article" date="2015" name="BMC Genomics">
        <title>Genomic and transcriptomic analysis of the endophytic fungus Pestalotiopsis fici reveals its lifestyle and high potential for synthesis of natural products.</title>
        <authorList>
            <person name="Wang X."/>
            <person name="Zhang X."/>
            <person name="Liu L."/>
            <person name="Xiang M."/>
            <person name="Wang W."/>
            <person name="Sun X."/>
            <person name="Che Y."/>
            <person name="Guo L."/>
            <person name="Liu G."/>
            <person name="Guo L."/>
            <person name="Wang C."/>
            <person name="Yin W.B."/>
            <person name="Stadler M."/>
            <person name="Zhang X."/>
            <person name="Liu X."/>
        </authorList>
    </citation>
    <scope>NUCLEOTIDE SEQUENCE [LARGE SCALE GENOMIC DNA]</scope>
    <source>
        <strain evidence="7">W106-1 / CGMCC3.15140</strain>
    </source>
</reference>
<evidence type="ECO:0000256" key="2">
    <source>
        <dbReference type="ARBA" id="ARBA00023125"/>
    </source>
</evidence>
<evidence type="ECO:0000313" key="7">
    <source>
        <dbReference type="Proteomes" id="UP000030651"/>
    </source>
</evidence>
<keyword evidence="4" id="KW-0539">Nucleus</keyword>
<dbReference type="HOGENOM" id="CLU_013863_0_0_1"/>
<proteinExistence type="predicted"/>
<sequence length="865" mass="94866">MQGTIPSGHVVSSFSSSKLRAAVDCDAHLAAAATAAATAATLLAIGIFTHSHWGETAAHLAVSRDPRAGALHFDIGTRRFQVIAQSNQRTGANQPWHLHHQWQNPPRGLTSSATTKPAMSVADLESKNCTYVGSSGETRIEATKNRLELLEKVLGTLQNGSSDQAAQLLSDLRSTTDLTSALGRIAVDGPSQSSTPSHNTTDSAHSPDGTISPGFSQTANRSSVSTPMHTTSYATSEGRISPVARSGPSSFVFPGTCAITPPRAEEVSLAVSGFFRCSGALFHVFSEDQARKIYDAVYGEPEAQMNASAADICCLMTIAAVGAQYEHGNYDLQTETAFYDIAKHYFDDIVNQEGLDAIKVCILLSMYNVFEKSTVALAYIEVGLSLSRQYQMVLEQRKRPDSQPGALSESKHIWRTLVFLSSWLSSTLGYVSGNDMMVNGHLPVGFTSDSDNVIEIVQAEMTNIAVLKAKILRMHLAFKDLTVLSVKSILVDLQTWYGRLPAQIRLDYDERDSLTPLTKWSIYHVHLLYLGANIILYRRMSSQLIETRHSGIGQGVLQSPLEKLYSDHGGQAVLAAKSSAHMLFSMLQETGIFRRCWLIIFQSYTSCLIILHSATQKMLHSWRPSSWQDDLAKADLCLEVLKYCASADPTAQRFYSELKEFRDYIAGQTNSASPDGSYTLSQPHLASSQSNISHLLAAEDETQDSSYLIRMPSNARPDHLDVSCRLLIKLCQPYGDPEHQGAGIEDVKQRWRDEPTRALHSLMMARLDWDLESRQSFQWDSRKLANITSNPTSGFGAPVVSRAGDTLSIIQQVAPRRGNLEGQFLGSMQPSGWKMPHSAVHVASDLPKNPRATGPQVTIEEMVID</sequence>
<name>W3XA03_PESFW</name>
<dbReference type="GO" id="GO:0003677">
    <property type="term" value="F:DNA binding"/>
    <property type="evidence" value="ECO:0007669"/>
    <property type="project" value="UniProtKB-KW"/>
</dbReference>
<dbReference type="AlphaFoldDB" id="W3XA03"/>
<gene>
    <name evidence="6" type="ORF">PFICI_04766</name>
</gene>
<dbReference type="Proteomes" id="UP000030651">
    <property type="component" value="Unassembled WGS sequence"/>
</dbReference>
<dbReference type="GeneID" id="19269779"/>
<evidence type="ECO:0000256" key="1">
    <source>
        <dbReference type="ARBA" id="ARBA00023015"/>
    </source>
</evidence>
<evidence type="ECO:0000256" key="5">
    <source>
        <dbReference type="SAM" id="MobiDB-lite"/>
    </source>
</evidence>